<sequence>MADSIPALAVSDQKDVRVVEFTNNKILDEANIKEIGDGLNSLVDERTHPKLLLDFATVDHLSSAALGMLINVNKRVKERNGQLRLANIKPQILEVFVITKLNKLFRITPTRAEGLSSFT</sequence>
<name>A0A7M2WXZ8_9BACT</name>
<organism evidence="2 3">
    <name type="scientific">Humisphaera borealis</name>
    <dbReference type="NCBI Taxonomy" id="2807512"/>
    <lineage>
        <taxon>Bacteria</taxon>
        <taxon>Pseudomonadati</taxon>
        <taxon>Planctomycetota</taxon>
        <taxon>Phycisphaerae</taxon>
        <taxon>Tepidisphaerales</taxon>
        <taxon>Tepidisphaeraceae</taxon>
        <taxon>Humisphaera</taxon>
    </lineage>
</organism>
<dbReference type="EMBL" id="CP063458">
    <property type="protein sequence ID" value="QOV89681.1"/>
    <property type="molecule type" value="Genomic_DNA"/>
</dbReference>
<dbReference type="CDD" id="cd07043">
    <property type="entry name" value="STAS_anti-anti-sigma_factors"/>
    <property type="match status" value="1"/>
</dbReference>
<reference evidence="2 3" key="1">
    <citation type="submission" date="2020-10" db="EMBL/GenBank/DDBJ databases">
        <title>Wide distribution of Phycisphaera-like planctomycetes from WD2101 soil group in peatlands and genome analysis of the first cultivated representative.</title>
        <authorList>
            <person name="Dedysh S.N."/>
            <person name="Beletsky A.V."/>
            <person name="Ivanova A."/>
            <person name="Kulichevskaya I.S."/>
            <person name="Suzina N.E."/>
            <person name="Philippov D.A."/>
            <person name="Rakitin A.L."/>
            <person name="Mardanov A.V."/>
            <person name="Ravin N.V."/>
        </authorList>
    </citation>
    <scope>NUCLEOTIDE SEQUENCE [LARGE SCALE GENOMIC DNA]</scope>
    <source>
        <strain evidence="2 3">M1803</strain>
    </source>
</reference>
<feature type="domain" description="STAS" evidence="1">
    <location>
        <begin position="27"/>
        <end position="118"/>
    </location>
</feature>
<dbReference type="RefSeq" id="WP_206292734.1">
    <property type="nucleotide sequence ID" value="NZ_CP063458.1"/>
</dbReference>
<protein>
    <submittedName>
        <fullName evidence="2">STAS domain-containing protein</fullName>
    </submittedName>
</protein>
<dbReference type="InterPro" id="IPR036513">
    <property type="entry name" value="STAS_dom_sf"/>
</dbReference>
<evidence type="ECO:0000313" key="2">
    <source>
        <dbReference type="EMBL" id="QOV89681.1"/>
    </source>
</evidence>
<keyword evidence="3" id="KW-1185">Reference proteome</keyword>
<accession>A0A7M2WXZ8</accession>
<gene>
    <name evidence="2" type="ORF">IPV69_26420</name>
</gene>
<dbReference type="SUPFAM" id="SSF52091">
    <property type="entry name" value="SpoIIaa-like"/>
    <property type="match status" value="1"/>
</dbReference>
<dbReference type="PANTHER" id="PTHR33495:SF2">
    <property type="entry name" value="ANTI-SIGMA FACTOR ANTAGONIST TM_1081-RELATED"/>
    <property type="match status" value="1"/>
</dbReference>
<dbReference type="PANTHER" id="PTHR33495">
    <property type="entry name" value="ANTI-SIGMA FACTOR ANTAGONIST TM_1081-RELATED-RELATED"/>
    <property type="match status" value="1"/>
</dbReference>
<proteinExistence type="predicted"/>
<dbReference type="KEGG" id="hbs:IPV69_26420"/>
<dbReference type="InterPro" id="IPR002645">
    <property type="entry name" value="STAS_dom"/>
</dbReference>
<evidence type="ECO:0000313" key="3">
    <source>
        <dbReference type="Proteomes" id="UP000593765"/>
    </source>
</evidence>
<dbReference type="Pfam" id="PF01740">
    <property type="entry name" value="STAS"/>
    <property type="match status" value="1"/>
</dbReference>
<dbReference type="AlphaFoldDB" id="A0A7M2WXZ8"/>
<evidence type="ECO:0000259" key="1">
    <source>
        <dbReference type="PROSITE" id="PS50801"/>
    </source>
</evidence>
<dbReference type="PROSITE" id="PS50801">
    <property type="entry name" value="STAS"/>
    <property type="match status" value="1"/>
</dbReference>
<dbReference type="Gene3D" id="3.30.750.24">
    <property type="entry name" value="STAS domain"/>
    <property type="match status" value="1"/>
</dbReference>
<dbReference type="Proteomes" id="UP000593765">
    <property type="component" value="Chromosome"/>
</dbReference>
<dbReference type="GO" id="GO:0043856">
    <property type="term" value="F:anti-sigma factor antagonist activity"/>
    <property type="evidence" value="ECO:0007669"/>
    <property type="project" value="TreeGrafter"/>
</dbReference>